<evidence type="ECO:0000313" key="1">
    <source>
        <dbReference type="EMBL" id="RNA38598.1"/>
    </source>
</evidence>
<organism evidence="1 2">
    <name type="scientific">Brachionus plicatilis</name>
    <name type="common">Marine rotifer</name>
    <name type="synonym">Brachionus muelleri</name>
    <dbReference type="NCBI Taxonomy" id="10195"/>
    <lineage>
        <taxon>Eukaryota</taxon>
        <taxon>Metazoa</taxon>
        <taxon>Spiralia</taxon>
        <taxon>Gnathifera</taxon>
        <taxon>Rotifera</taxon>
        <taxon>Eurotatoria</taxon>
        <taxon>Monogononta</taxon>
        <taxon>Pseudotrocha</taxon>
        <taxon>Ploima</taxon>
        <taxon>Brachionidae</taxon>
        <taxon>Brachionus</taxon>
    </lineage>
</organism>
<dbReference type="EMBL" id="REGN01000850">
    <property type="protein sequence ID" value="RNA38598.1"/>
    <property type="molecule type" value="Genomic_DNA"/>
</dbReference>
<keyword evidence="2" id="KW-1185">Reference proteome</keyword>
<gene>
    <name evidence="1" type="ORF">BpHYR1_004819</name>
</gene>
<evidence type="ECO:0000313" key="2">
    <source>
        <dbReference type="Proteomes" id="UP000276133"/>
    </source>
</evidence>
<accession>A0A3M7SSR1</accession>
<proteinExistence type="predicted"/>
<reference evidence="1 2" key="1">
    <citation type="journal article" date="2018" name="Sci. Rep.">
        <title>Genomic signatures of local adaptation to the degree of environmental predictability in rotifers.</title>
        <authorList>
            <person name="Franch-Gras L."/>
            <person name="Hahn C."/>
            <person name="Garcia-Roger E.M."/>
            <person name="Carmona M.J."/>
            <person name="Serra M."/>
            <person name="Gomez A."/>
        </authorList>
    </citation>
    <scope>NUCLEOTIDE SEQUENCE [LARGE SCALE GENOMIC DNA]</scope>
    <source>
        <strain evidence="1">HYR1</strain>
    </source>
</reference>
<protein>
    <submittedName>
        <fullName evidence="1">Uncharacterized protein</fullName>
    </submittedName>
</protein>
<dbReference type="Proteomes" id="UP000276133">
    <property type="component" value="Unassembled WGS sequence"/>
</dbReference>
<comment type="caution">
    <text evidence="1">The sequence shown here is derived from an EMBL/GenBank/DDBJ whole genome shotgun (WGS) entry which is preliminary data.</text>
</comment>
<sequence length="92" mass="11143">MSQIENENQCSIIYDMSLLPGFRLYYIEDTYTIFGNIKFSINEWKYHRSKKLNNVYFADIKCNALNNIHIYYRFFRKKSPIDLKFVSAPRLK</sequence>
<name>A0A3M7SSR1_BRAPC</name>
<dbReference type="AlphaFoldDB" id="A0A3M7SSR1"/>